<dbReference type="Proteomes" id="UP000178379">
    <property type="component" value="Unassembled WGS sequence"/>
</dbReference>
<name>A0A1F6T7T1_9PROT</name>
<evidence type="ECO:0000313" key="1">
    <source>
        <dbReference type="EMBL" id="OGI41105.1"/>
    </source>
</evidence>
<evidence type="ECO:0000313" key="2">
    <source>
        <dbReference type="Proteomes" id="UP000178379"/>
    </source>
</evidence>
<dbReference type="AlphaFoldDB" id="A0A1F6T7T1"/>
<comment type="caution">
    <text evidence="1">The sequence shown here is derived from an EMBL/GenBank/DDBJ whole genome shotgun (WGS) entry which is preliminary data.</text>
</comment>
<proteinExistence type="predicted"/>
<reference evidence="1 2" key="1">
    <citation type="journal article" date="2016" name="Nat. Commun.">
        <title>Thousands of microbial genomes shed light on interconnected biogeochemical processes in an aquifer system.</title>
        <authorList>
            <person name="Anantharaman K."/>
            <person name="Brown C.T."/>
            <person name="Hug L.A."/>
            <person name="Sharon I."/>
            <person name="Castelle C.J."/>
            <person name="Probst A.J."/>
            <person name="Thomas B.C."/>
            <person name="Singh A."/>
            <person name="Wilkins M.J."/>
            <person name="Karaoz U."/>
            <person name="Brodie E.L."/>
            <person name="Williams K.H."/>
            <person name="Hubbard S.S."/>
            <person name="Banfield J.F."/>
        </authorList>
    </citation>
    <scope>NUCLEOTIDE SEQUENCE [LARGE SCALE GENOMIC DNA]</scope>
</reference>
<evidence type="ECO:0008006" key="3">
    <source>
        <dbReference type="Google" id="ProtNLM"/>
    </source>
</evidence>
<gene>
    <name evidence="1" type="ORF">A2140_05665</name>
</gene>
<protein>
    <recommendedName>
        <fullName evidence="3">3-oxoacyl-ACP synthase</fullName>
    </recommendedName>
</protein>
<accession>A0A1F6T7T1</accession>
<dbReference type="EMBL" id="MFSQ01000037">
    <property type="protein sequence ID" value="OGI41105.1"/>
    <property type="molecule type" value="Genomic_DNA"/>
</dbReference>
<dbReference type="InterPro" id="IPR025528">
    <property type="entry name" value="BrnA_antitoxin"/>
</dbReference>
<dbReference type="STRING" id="1817756.A2140_05665"/>
<dbReference type="Pfam" id="PF14384">
    <property type="entry name" value="BrnA_antitoxin"/>
    <property type="match status" value="1"/>
</dbReference>
<organism evidence="1 2">
    <name type="scientific">Candidatus Muproteobacteria bacterium RBG_16_62_13</name>
    <dbReference type="NCBI Taxonomy" id="1817756"/>
    <lineage>
        <taxon>Bacteria</taxon>
        <taxon>Pseudomonadati</taxon>
        <taxon>Pseudomonadota</taxon>
        <taxon>Candidatus Muproteobacteria</taxon>
    </lineage>
</organism>
<sequence>MKRITVKDFSKLKKGKTDWARLRRMKDEEIDFSDIPELTDQELAQIVWTVPRAPQSGAKITISMRVDPDVLDWYKRLGRGYQSRMHMVLRAFMQARQVRGKPKKSVRRAA</sequence>